<comment type="caution">
    <text evidence="2">The sequence shown here is derived from an EMBL/GenBank/DDBJ whole genome shotgun (WGS) entry which is preliminary data.</text>
</comment>
<name>A0A978US41_ZIZJJ</name>
<gene>
    <name evidence="2" type="ORF">FEM48_Zijuj09G0091300</name>
</gene>
<dbReference type="SUPFAM" id="SSF52047">
    <property type="entry name" value="RNI-like"/>
    <property type="match status" value="1"/>
</dbReference>
<dbReference type="EMBL" id="JAEACU010000009">
    <property type="protein sequence ID" value="KAH7517691.1"/>
    <property type="molecule type" value="Genomic_DNA"/>
</dbReference>
<protein>
    <submittedName>
        <fullName evidence="2">Uncharacterized protein</fullName>
    </submittedName>
</protein>
<dbReference type="GO" id="GO:0006952">
    <property type="term" value="P:defense response"/>
    <property type="evidence" value="ECO:0007669"/>
    <property type="project" value="UniProtKB-KW"/>
</dbReference>
<dbReference type="InterPro" id="IPR032675">
    <property type="entry name" value="LRR_dom_sf"/>
</dbReference>
<dbReference type="Gene3D" id="3.80.10.10">
    <property type="entry name" value="Ribonuclease Inhibitor"/>
    <property type="match status" value="1"/>
</dbReference>
<sequence length="359" mass="40103">MYCPSIVTLPQYLQQLSALRSLTLLGFSPEFMFLPNELKSLTGMNSLEIRSCPDLKALPEWIEKLVSLRSLAISDCHQVTILPEGTKCLTGLQHLSTQDCPQLLQRCRPESCEDWPKIVHVPYKHIGLPAQRHPTEAKFGGVDLKQVFYVWRMMQCILYEHITKALMQNIDQVYKFSPSSPYPSPAGVASKRSRWDLLLVPAVSFSADMKSSFIKRASHMLGSIPTPPAFASEFPTKEAALQLNSAAKSSSSVHVTAGMIRIRNMTLIGSGMDLSFGKNEDVNLVLSFGVLHADANSITLKQVDTVFDMSCVHGGSPQALFIKANFLELFLPKVWYCFALRLRDVCFEVRLDQVLSFTV</sequence>
<accession>A0A978US41</accession>
<dbReference type="PANTHER" id="PTHR36766">
    <property type="entry name" value="PLANT BROAD-SPECTRUM MILDEW RESISTANCE PROTEIN RPW8"/>
    <property type="match status" value="1"/>
</dbReference>
<proteinExistence type="predicted"/>
<dbReference type="AlphaFoldDB" id="A0A978US41"/>
<dbReference type="PANTHER" id="PTHR36766:SF59">
    <property type="entry name" value="DISEASE RESISTANCE PROTEIN RGA2-LIKE"/>
    <property type="match status" value="1"/>
</dbReference>
<evidence type="ECO:0000313" key="2">
    <source>
        <dbReference type="EMBL" id="KAH7517691.1"/>
    </source>
</evidence>
<evidence type="ECO:0000313" key="3">
    <source>
        <dbReference type="Proteomes" id="UP000813462"/>
    </source>
</evidence>
<keyword evidence="1" id="KW-0611">Plant defense</keyword>
<dbReference type="Proteomes" id="UP000813462">
    <property type="component" value="Unassembled WGS sequence"/>
</dbReference>
<organism evidence="2 3">
    <name type="scientific">Ziziphus jujuba var. spinosa</name>
    <dbReference type="NCBI Taxonomy" id="714518"/>
    <lineage>
        <taxon>Eukaryota</taxon>
        <taxon>Viridiplantae</taxon>
        <taxon>Streptophyta</taxon>
        <taxon>Embryophyta</taxon>
        <taxon>Tracheophyta</taxon>
        <taxon>Spermatophyta</taxon>
        <taxon>Magnoliopsida</taxon>
        <taxon>eudicotyledons</taxon>
        <taxon>Gunneridae</taxon>
        <taxon>Pentapetalae</taxon>
        <taxon>rosids</taxon>
        <taxon>fabids</taxon>
        <taxon>Rosales</taxon>
        <taxon>Rhamnaceae</taxon>
        <taxon>Paliureae</taxon>
        <taxon>Ziziphus</taxon>
    </lineage>
</organism>
<reference evidence="2" key="1">
    <citation type="journal article" date="2021" name="Front. Plant Sci.">
        <title>Chromosome-Scale Genome Assembly for Chinese Sour Jujube and Insights Into Its Genome Evolution and Domestication Signature.</title>
        <authorList>
            <person name="Shen L.-Y."/>
            <person name="Luo H."/>
            <person name="Wang X.-L."/>
            <person name="Wang X.-M."/>
            <person name="Qiu X.-J."/>
            <person name="Liu H."/>
            <person name="Zhou S.-S."/>
            <person name="Jia K.-H."/>
            <person name="Nie S."/>
            <person name="Bao Y.-T."/>
            <person name="Zhang R.-G."/>
            <person name="Yun Q.-Z."/>
            <person name="Chai Y.-H."/>
            <person name="Lu J.-Y."/>
            <person name="Li Y."/>
            <person name="Zhao S.-W."/>
            <person name="Mao J.-F."/>
            <person name="Jia S.-G."/>
            <person name="Mao Y.-M."/>
        </authorList>
    </citation>
    <scope>NUCLEOTIDE SEQUENCE</scope>
    <source>
        <strain evidence="2">AT0</strain>
        <tissue evidence="2">Leaf</tissue>
    </source>
</reference>
<evidence type="ECO:0000256" key="1">
    <source>
        <dbReference type="ARBA" id="ARBA00022821"/>
    </source>
</evidence>